<keyword evidence="1" id="KW-0175">Coiled coil</keyword>
<dbReference type="SUPFAM" id="SSF49464">
    <property type="entry name" value="Carboxypeptidase regulatory domain-like"/>
    <property type="match status" value="1"/>
</dbReference>
<gene>
    <name evidence="4" type="ORF">IAB14_05345</name>
</gene>
<proteinExistence type="predicted"/>
<keyword evidence="4" id="KW-0645">Protease</keyword>
<organism evidence="4 5">
    <name type="scientific">Candidatus Stercoripulliclostridium merdipullorum</name>
    <dbReference type="NCBI Taxonomy" id="2840952"/>
    <lineage>
        <taxon>Bacteria</taxon>
        <taxon>Bacillati</taxon>
        <taxon>Bacillota</taxon>
        <taxon>Clostridia</taxon>
        <taxon>Eubacteriales</taxon>
        <taxon>Candidatus Stercoripulliclostridium</taxon>
    </lineage>
</organism>
<dbReference type="Proteomes" id="UP000886891">
    <property type="component" value="Unassembled WGS sequence"/>
</dbReference>
<dbReference type="GO" id="GO:0004180">
    <property type="term" value="F:carboxypeptidase activity"/>
    <property type="evidence" value="ECO:0007669"/>
    <property type="project" value="UniProtKB-KW"/>
</dbReference>
<feature type="region of interest" description="Disordered" evidence="2">
    <location>
        <begin position="525"/>
        <end position="547"/>
    </location>
</feature>
<feature type="chain" id="PRO_5039147225" evidence="3">
    <location>
        <begin position="25"/>
        <end position="6391"/>
    </location>
</feature>
<comment type="caution">
    <text evidence="4">The sequence shown here is derived from an EMBL/GenBank/DDBJ whole genome shotgun (WGS) entry which is preliminary data.</text>
</comment>
<reference evidence="4" key="2">
    <citation type="journal article" date="2021" name="PeerJ">
        <title>Extensive microbial diversity within the chicken gut microbiome revealed by metagenomics and culture.</title>
        <authorList>
            <person name="Gilroy R."/>
            <person name="Ravi A."/>
            <person name="Getino M."/>
            <person name="Pursley I."/>
            <person name="Horton D.L."/>
            <person name="Alikhan N.F."/>
            <person name="Baker D."/>
            <person name="Gharbi K."/>
            <person name="Hall N."/>
            <person name="Watson M."/>
            <person name="Adriaenssens E.M."/>
            <person name="Foster-Nyarko E."/>
            <person name="Jarju S."/>
            <person name="Secka A."/>
            <person name="Antonio M."/>
            <person name="Oren A."/>
            <person name="Chaudhuri R.R."/>
            <person name="La Ragione R."/>
            <person name="Hildebrand F."/>
            <person name="Pallen M.J."/>
        </authorList>
    </citation>
    <scope>NUCLEOTIDE SEQUENCE</scope>
    <source>
        <strain evidence="4">23406</strain>
    </source>
</reference>
<sequence length="6391" mass="700077">MKTKFARLLAVVILCIALVCVMYACSPRNPDDFDDPYDDIGTGGDDNVQTDPINTVHKLDRADAIDLIEEAYENSKLANGVVDPASSEWFVIDYTIDYDFEDYLVNPTYVIDYTIILKANIHRKDNSQSELFFEINDNLTNTKVFCVYYVNNTAFFNIGGENEYYIEELNLTTLGGMLANVLIENNIDITAYFIGFLNGKLGIESIDKLLPTLLNILFTSGSTVTTYENGSKQTISLPLGDINELIGLLPTFGLNIGWETFGLPNLDPIMRQFLGFGLEDILGRKWPLMNISINTHTILGAVNTTAEDGTIVTKEGYLFDGIGINIYTPEIIDKNGNRTPEEYYLNLNVKPMRMGPADKKVDINFANYDLTEEGKQNRYKEAGLANLELDASLFLQSDENGQFTLHDVLGDVVNLGAAGDIPFRFEGTNGGGSTYEFRLNVKTDIDFFDGNKTNLQLNLYYQDQAFIRMYYTEKTLYINMEAFKDANNVQLIPNLKVTGIDITQLLSGNLGVIYPYLDPNYTAPAEGDTPSNVFNEGEEGTEGGTEGGGFDVMGLISFLVGYINLPEGEPRIISLDLDNEAINALLGMFIDFGGKELGLKGIHLSFDQDDIFHTIELGVELSDSVRFGLKLNDVGYFATPVFDNYEMVDSAAERDSYTDINPLNTRYYSAQFGGNLDLGFEETDGGIDLSGMMSLFLKNVGLGIGVTFTDEMRLGYEVKANLDILQLNQIDIVAIFYYRDAQGNRTDFMMVNYNGGDDALYLNLQDVKKLQEAYPGLNFIGTLPKLKIPNIGLADTLGDINIISLITGIINPGQGGNGTQGAAYTFSTPQQLVYDIFSAYVVGEYLLSWAGENAPDLLPQNGDETGTGTEGEVVQDGFNILALIANGLEGVSVDYALQQLEVALNAQFLSVLMAMLNMPVAMPEIRAALKIQVVGKPADDGYVEIDLAILDSVSNNIDAISIKAKLIKDFKFNIGKIDNIYGDLGFDVSTYTDIDQFIETLSVGLEVGGNIKMTSDSPTYSNDYLDGLIAGLIKGLSLRFHTPETLFNLTYSLKADVNLNGGKIENLYDSKLALVVTNADTGEEILGIYYLDRNLYLNLTYFGMPGVCLTDAGALIENLMKGGLVLNEAGKTTTVDGDKIVNTTHTREPASLGVASLYNLGTIADYATFNNTEAIALQLLIGPDKAGITLTKNVILAIISTLIDSDLPVEIQDTTVEIGYSDGITFKLETGVDSFNLGLYLDTFEINVKHDEMPVIELPDVEFNASEGGMPKSIYVSFGGNLRLNSIPNIGEDDRIIDLSPGLAGLLPGFDLVALLSFVGLVDVDLHYLVEGNLNISDIIKSQVKLTIQSKGEDGAYRDVLMIAYNAGDLYIDTELLGIGKLYIQNVESFFEGLLNKANEGTDLAEGGATTRNAAIFNAGDDEDTFKQFVNIYFVEGGLRVEILKGVIVSALKSLLGVDIDKFLSGIEITVEAEISLKPIDISLGFDVSGVNAGLNIGELVVLLDKQVEMPAKEDGYILIEELQDISVTVNGSFELSVTGSEEGEDFSSVIEFVQEMIKDVSLGGIDTDALLNFGFLFKVLGERFGGTINYTINATLNLTDISKLNLSLVLTSAETGEEAMSFYILPNPDKAGALDAYVDFTKLGGNGEIGLVFKNKIKIQDIQGLIASFTQPSAVDGTGDGVENKSILLPQNATPGSELLTSAHILLLIASNPELYTDGYPVALKVTSGAIFGLLAMLGVDLEALFNEHAPEVNLGVGGADHFVNFEVVLKDLLKVGFSLDGAKVEVNPSKVDYDNIAKDPSYYCVNATEDLLAVQVGISGAFTFSALDTDESNQISFNKIIGAFLQGISIDAILKNENFADQVISYQVKVYLNLRDLVSEGGLEQVLSGIKVLATIAIGDGTTLTLYAENGMAYIDLEDLNVGKFSFDITSLLAESADEIRNAVMPLGGSQSDGFAVFNAPEQLTAAYITLALGNNTGAVLTVATEVFAVILNALNLIEGVELGSLVTETLNNNLEFVLGIGNGAIIGVTFNAATYSLDLTFDKVEVQFQDDIDRPAGFNPAEYPLIDKNIESIYVEAEMAFGWEADLDAQYSFKDMISNLGLIQGLDIAPVLSVLEQISTQFSIELRALINFTDFFSSDISVILYDVSVVPKKEVLSVYFVGGDLYLDAECFNIQKVHIIDAIDYFSSIFSSLTESEEGSGTTVMGTAAVFNAHGTTIYDPLSTYINLLLCPEGLIISLGSGALFTLLETIGLDLDIAGMVGPVGVVLVEGALMDPDNLLSFAFQFYSYQYNNDVLVTDEEGNPVLSERKMALNLSITRQFLVRISPEDDTYRIDPPQGYVTLQDSMPTFGFSTTVAFEFRAGMATVDNLYKDPIKALLGQVLTDFIFDIIIELGIQDDQAAKFEFQILANLNPLNLLDIEMQVVINKYEGDLNDPASVTRTKLAQLNLSDSTLYVDLSPLGGPKFCVVDVMETLLGLKDFNGSLGDDEVQNKPVISAEELVNAGIWNAEDAIQNPSLDISAQILESGLFVFVQKAAFETLTQYFLNADFDMFSEVLASFSLKPQNNTMHIGAGLSVSSESAEIFGVGLEIRGIRVNFVPWSREELINPQTSNYIQAHDIDIVSLDTSFEIEFAIDNGKVNINQVFRLVFDLLGVDTGSADALMAALPSDIVFGEDLGDTLVFDIKAKINIKDFSDFVNNLQLRINISSKKAPDKFNLDFALYKTGFYLDATTLGLGKIRLVDIDDMLKDLQDMIDRLTGGGANPDDPAVANAPESLKLLTSVPDGLFNASPDLKTLAGAVRIALSRYNGFTITVAKDLIFSIFGLLNVDIESYIGDMIVPTLSVNVSPDMTYSIRLDLRSGNETGLLETALEYLSVRNEQWAEQLDAIDPALAVNVQEAFGGENVIATYYRADRGVYYLRVETESLTDDVIDTFVAKMAEDKYLLEQQSDKTYYTSYRKARETDIEMRLVPDQNAIVIAYAVGWHDRDLMAQPINDELIVDALEFPAAVNEWDSALGAGILSLKDDALFIDEIEVSETYPTLDAFTDALKTSFGLTEFLFFGTLAGLVFNGASNASKDSFRATFTGMSDQQKKDVNDAFAAAGFRFSQIEGVEHAYNPIEGYMVEYQTYESEGTTLTSFAFRKTAYFDAVYRDAVNDMYVVRYGHVSADAMDNFRTEMANADYEFKPVGAYYRAFNSRSQVVVEMRQIDMPDGDAGLLVAYKKAGGIGLGMSLIGDGTMVGIEDEIVFETHEGIESSVVPLISKEERETYQDYFNYSVLLETNFELNIDLKDGNLEIGDIIEVIFDILTMAGIDMSDAKFDTDIEFAGGNETLNARLYGKFGIDFQRLLSRDPEQQKQTLVGEVALTYQIIDAVTGEVFEQTLAKAYMVDDILYITLNLYDTEITFQMADLGIAELLVKMFGVEPEEGGNASEDPDSPEAEPQNAADAFMAQFRAIGEGQNGVDILKSIILLNSEGFKLILTKEVVVSVIEFVLDNIDLSQATIDVTEIDFDKLISGIFDSASIAPFHLDEDGTFSIMINVRKDQEEINPDGSNETVTGAGYDITLKFFDRTKVSGVRKDFDEYRDYLKYDEELQALFSSAFDSRDVNWRVNVNTDIELSADFFAYILDWSNLFSMESVDTAFYIQVLEQMSGVVTMRLNIDVDMTSMLKGNLTYLTLDAFIEFYTCSSDELRLIDAMPESTPAEQAAKDEAYHNKLAMGLYFMGNLHQPDYTEVGPRIFLRAPNLGIDGIELNSEVFENFINFNLNKLIGTDDAMNYEDWLEELERQEEEEKNNQQNQSDSAENIAILQNAMKELGAPLNEGDASGDEGVGGEEVEESNAMWITQVLSALRFTKGKITLVVAQTALQTILTELLNFPFNEVGNISLELDNINNHINFNFAIDYHPPYDAEHLKTAYNEILADPTATLYPAIDRIWPKEYLDALDEKFPVFDYSDLGVRMADARIRYGALDDNGYSKAKDTRYYIFSGVTDEILYLYLDELAAVGYIRSSVSDTDNNGNTVTYHLIKNSVSPVTGALMLIGSDLILALSDTNSNFNIDLKVGNIDVNLGASNLFADKFGENYESYLAENFKPLDEYKWFFEVVSELTIDDTVGGLFDLTETISTLLGMDIGLALQPAEDLHISLEFALRGFIDFSDLSNVRIQLSVKYNGNEIALISYIGGYTADGVENGTVYVDLSGLTLPSVKLEGIPLGSLVKDLLGSIGSSSSAEENQPAVTNASDDVFNAPADYEGPKNMDYESRPSFDTMMQSVLGEINLEDIDIETPLLLITSRLNQELSVAITGALAYSLIAGISGNENFRIPMFKDLKIGFSKDELPNGKDLYGLVIRLTDDTPYEKAFTIAYNFTKGQSVFDPGIRGEYYVNAETDAEGNTIAYESIDAISKLALSLDMELRLRTRAVKDQEDAAEGEIATGEKSEQMESLEGLIESLLGIAPGTVEFDLQDSILVFGLSLKIFTNLADMTETTMLIELTYNEERLLAIYFLGINNAVYADLSGLGLFRAAINGLDLMGVLGNLLGGVLTPGVGLDVMGLLGGLFSGGSDAEGDDSTVQNAAAFAEASEADGVLPFNVSNVRVGGASTAEESGLIRILLGNEELTINPSTTFISNALSKITGMQMPALSDIRFSTNISYGLNNMNLRIKIDPQGNNLTVNVPQDMFKIVLGSGAEQYRLSESEIGTANYGGIVGITLGQSTDGTSFNADILALAQTLLDTIDLDNFKIFYERRINYWYLRNLAAGGTQGFDAFSGGDQNYVGPTYFGYDDAGYASTYSVKFTLGSIEFDFKKWGINTFTPQMMSNAYRRLRIAATKSSDNIVRLALDQLTAVYGYDDFNNIENRDKWTPMGAAAFIRAHQLYLSLENLLVIDLSAVVEWIFDKALPFIGEQLGNLIMPGLGGTLGKLVAQLINALVGELVADLIAEMIGNLSGYGNPLKVGKIIDDLMGGGVPLPLSLYLPELLGSLLGGDEAPQAYGSISGTVKDVEGNPIQGATVKVGNFTTTTDKDGNYALINLPADKHSAQISAPGYDTVSAEIEVVHYSNGPSRVYNFELPDERIEFYDNITVAGKVTNHTGAGLAGVTFVYNGQTIKDEKGNVVTTGSDGSYRFVLHNVREGSFRISTSNGLSKTATAASDNQVITLNFQEAGPVTTGTLTGRLIVIADEYLLNGTEMSYADMLKQAGGEAYNGAWQDFVATIDSRLTTVLANNNLRPDAYGYGTANNAYYVKFGTDDTTTYNTLISQLGGYGYEFERVGSFELYHAIRTASGTGAIIEVRYLSQNKETVLVIKQAEAKPIGSDVELWLESGGRTIRQSDSFDGTTIDTEKNADGVTTRVMMNTPRDYFVKRTSDDPNGLLGTGYFTVGDLAFNKSYTLKFRSKVYENFDSVTVTMRASDHTKDVGVITLVQRTKPQWITNLIEVENPSVIQGVRLRLGADVLDANSSDKLDPSVPGYTEDGIPRTLYDYGKQMGANAINGLIGLIPTIGGLLPSVGSGQEAYLDEKGKLIFYPWNNYVNGYEGGAEDRYNSVHYFEVWLNGELIASALGSLYNMIYPLIGISPISRDQQYTIADLAAIPEGTDSDDIEILRYQGLFDETDDHKIYDYVYSDAAMTIWTGESLTGEERYWRNVYGAQEMLTAGFISAALNAVLTSGKIDVSANLITIVQGVISGIDFLDGIIDMATRLVSHLLPIPFAYNMVSHINLNGSPLGSTMKDTTGTENYNVKSYLQETGVLYGTPTVTGQSAVPVVDDYGNQQSGYAREFDYYDKSTYAKITLNHNVDAVLERIVLFLNGATFPHERVEGNRKGQMIVKNWSWMPNATVMRADMVRYNRDGSVMADDLATHEMLQKWIKSNVTNSYLIINDYEYVNNNGVIEKYLIAKLYVRDVYGHFDTEDFEFGDAAVIAKKDEDSTDKEALAARDSLSAKDDQFLELDIANSGLRLRVVKSISLNDFVKGEPTNGPMTTTPMLPPDKVVFHDPYNPLDFTAYGGTWANEQGGVRHNIGNDGNYIVDDIKEILPNRNLAVFNDGTSTGSTGIEMYWDLSMVKFNATETDKKSYIIGYCGNQTYGKVNGVVTKIEAVVEGGMIVDPSSTLKLNDEGTEEVANDKPAIEIPTIDPLTFTNIGDYIADLPTIFTYAAKMRYATYSEGEYQQFEINGETRDYLLKRYVFNDVTWGEKTDGKLGFYDPDAYEKDGSLIPKEVSYNGGDVLLSLRYGYRRSVDKDGAYFGSSSPMQTIYIRVPVLDRSIVNLNSIMGSAEIDNSNGGVIDGTIEIDPLRHDNVKAMMEGIKAFKATTPAGDIASWEVVGVDASQLATYDPNALSHPVYEVFYTFRNGNLKTTAVQDGKEVIVDSTQTYAVKVKILSKNIVSSSLDNIPE</sequence>
<feature type="non-terminal residue" evidence="4">
    <location>
        <position position="6391"/>
    </location>
</feature>
<dbReference type="Gene3D" id="2.60.40.1120">
    <property type="entry name" value="Carboxypeptidase-like, regulatory domain"/>
    <property type="match status" value="1"/>
</dbReference>
<feature type="signal peptide" evidence="3">
    <location>
        <begin position="1"/>
        <end position="24"/>
    </location>
</feature>
<keyword evidence="4" id="KW-0121">Carboxypeptidase</keyword>
<keyword evidence="3" id="KW-0732">Signal</keyword>
<dbReference type="InterPro" id="IPR008969">
    <property type="entry name" value="CarboxyPept-like_regulatory"/>
</dbReference>
<protein>
    <submittedName>
        <fullName evidence="4">Carboxypeptidase regulatory-like domain-containing protein</fullName>
    </submittedName>
</protein>
<dbReference type="PROSITE" id="PS51257">
    <property type="entry name" value="PROKAR_LIPOPROTEIN"/>
    <property type="match status" value="1"/>
</dbReference>
<reference evidence="4" key="1">
    <citation type="submission" date="2020-10" db="EMBL/GenBank/DDBJ databases">
        <authorList>
            <person name="Gilroy R."/>
        </authorList>
    </citation>
    <scope>NUCLEOTIDE SEQUENCE</scope>
    <source>
        <strain evidence="4">23406</strain>
    </source>
</reference>
<dbReference type="EMBL" id="DVOH01000039">
    <property type="protein sequence ID" value="HIV00519.1"/>
    <property type="molecule type" value="Genomic_DNA"/>
</dbReference>
<evidence type="ECO:0000256" key="3">
    <source>
        <dbReference type="SAM" id="SignalP"/>
    </source>
</evidence>
<dbReference type="Pfam" id="PF13620">
    <property type="entry name" value="CarboxypepD_reg"/>
    <property type="match status" value="1"/>
</dbReference>
<keyword evidence="4" id="KW-0378">Hydrolase</keyword>
<evidence type="ECO:0000256" key="1">
    <source>
        <dbReference type="SAM" id="Coils"/>
    </source>
</evidence>
<evidence type="ECO:0000256" key="2">
    <source>
        <dbReference type="SAM" id="MobiDB-lite"/>
    </source>
</evidence>
<evidence type="ECO:0000313" key="4">
    <source>
        <dbReference type="EMBL" id="HIV00519.1"/>
    </source>
</evidence>
<accession>A0A9D1SXT7</accession>
<feature type="coiled-coil region" evidence="1">
    <location>
        <begin position="3779"/>
        <end position="3810"/>
    </location>
</feature>
<name>A0A9D1SXT7_9FIRM</name>
<evidence type="ECO:0000313" key="5">
    <source>
        <dbReference type="Proteomes" id="UP000886891"/>
    </source>
</evidence>